<proteinExistence type="inferred from homology"/>
<dbReference type="GO" id="GO:0005886">
    <property type="term" value="C:plasma membrane"/>
    <property type="evidence" value="ECO:0007669"/>
    <property type="project" value="UniProtKB-SubCell"/>
</dbReference>
<comment type="caution">
    <text evidence="13">The sequence shown here is derived from an EMBL/GenBank/DDBJ whole genome shotgun (WGS) entry which is preliminary data.</text>
</comment>
<feature type="transmembrane region" description="Helical" evidence="12">
    <location>
        <begin position="353"/>
        <end position="374"/>
    </location>
</feature>
<dbReference type="ExpressionAtlas" id="A0A317Y3D7">
    <property type="expression patterns" value="baseline and differential"/>
</dbReference>
<evidence type="ECO:0000256" key="7">
    <source>
        <dbReference type="ARBA" id="ARBA00023136"/>
    </source>
</evidence>
<keyword evidence="2" id="KW-0813">Transport</keyword>
<dbReference type="EMBL" id="NCVQ01000001">
    <property type="protein sequence ID" value="PWZ52204.1"/>
    <property type="molecule type" value="Genomic_DNA"/>
</dbReference>
<feature type="region of interest" description="Disordered" evidence="11">
    <location>
        <begin position="474"/>
        <end position="497"/>
    </location>
</feature>
<dbReference type="PIRSF" id="PIRSF006060">
    <property type="entry name" value="AA_transporter"/>
    <property type="match status" value="1"/>
</dbReference>
<feature type="transmembrane region" description="Helical" evidence="12">
    <location>
        <begin position="231"/>
        <end position="249"/>
    </location>
</feature>
<dbReference type="InterPro" id="IPR044566">
    <property type="entry name" value="RMV1-like"/>
</dbReference>
<evidence type="ECO:0000256" key="1">
    <source>
        <dbReference type="ARBA" id="ARBA00004651"/>
    </source>
</evidence>
<evidence type="ECO:0000256" key="6">
    <source>
        <dbReference type="ARBA" id="ARBA00022989"/>
    </source>
</evidence>
<comment type="subcellular location">
    <subcellularLocation>
        <location evidence="1">Cell membrane</location>
        <topology evidence="1">Multi-pass membrane protein</topology>
    </subcellularLocation>
</comment>
<feature type="transmembrane region" description="Helical" evidence="12">
    <location>
        <begin position="156"/>
        <end position="179"/>
    </location>
</feature>
<evidence type="ECO:0000256" key="11">
    <source>
        <dbReference type="SAM" id="MobiDB-lite"/>
    </source>
</evidence>
<comment type="similarity">
    <text evidence="8">Belongs to the amino acid-polyamine-organocation (APC) superfamily. Polyamine:cation symporter (PHS) (TC 2.A.3.12) family.</text>
</comment>
<reference evidence="13" key="1">
    <citation type="journal article" date="2018" name="Nat. Genet.">
        <title>Extensive intraspecific gene order and gene structural variations between Mo17 and other maize genomes.</title>
        <authorList>
            <person name="Sun S."/>
            <person name="Zhou Y."/>
            <person name="Chen J."/>
            <person name="Shi J."/>
            <person name="Zhao H."/>
            <person name="Zhao H."/>
            <person name="Song W."/>
            <person name="Zhang M."/>
            <person name="Cui Y."/>
            <person name="Dong X."/>
            <person name="Liu H."/>
            <person name="Ma X."/>
            <person name="Jiao Y."/>
            <person name="Wang B."/>
            <person name="Wei X."/>
            <person name="Stein J.C."/>
            <person name="Glaubitz J.C."/>
            <person name="Lu F."/>
            <person name="Yu G."/>
            <person name="Liang C."/>
            <person name="Fengler K."/>
            <person name="Li B."/>
            <person name="Rafalski A."/>
            <person name="Schnable P.S."/>
            <person name="Ware D.H."/>
            <person name="Buckler E.S."/>
            <person name="Lai J."/>
        </authorList>
    </citation>
    <scope>NUCLEOTIDE SEQUENCE [LARGE SCALE GENOMIC DNA]</scope>
    <source>
        <tissue evidence="13">Seedling</tissue>
    </source>
</reference>
<feature type="transmembrane region" description="Helical" evidence="12">
    <location>
        <begin position="327"/>
        <end position="347"/>
    </location>
</feature>
<dbReference type="InterPro" id="IPR002293">
    <property type="entry name" value="AA/rel_permease1"/>
</dbReference>
<dbReference type="AlphaFoldDB" id="A0A317Y3D7"/>
<keyword evidence="7 12" id="KW-0472">Membrane</keyword>
<evidence type="ECO:0000256" key="9">
    <source>
        <dbReference type="ARBA" id="ARBA00074311"/>
    </source>
</evidence>
<accession>A0A317Y3D7</accession>
<feature type="transmembrane region" description="Helical" evidence="12">
    <location>
        <begin position="19"/>
        <end position="37"/>
    </location>
</feature>
<feature type="transmembrane region" description="Helical" evidence="12">
    <location>
        <begin position="44"/>
        <end position="62"/>
    </location>
</feature>
<evidence type="ECO:0000256" key="12">
    <source>
        <dbReference type="SAM" id="Phobius"/>
    </source>
</evidence>
<evidence type="ECO:0000256" key="5">
    <source>
        <dbReference type="ARBA" id="ARBA00022847"/>
    </source>
</evidence>
<protein>
    <recommendedName>
        <fullName evidence="9">Polyamine transporter PUT1</fullName>
    </recommendedName>
    <alternativeName>
        <fullName evidence="10">Polyamine uptake transporter 1</fullName>
    </alternativeName>
</protein>
<sequence length="497" mass="52564">MTGAAAVDPPVPRPRRLTVLPLIALIFYDVSGGPFGIEDSVRTGGGALLPILGFIVLPVLWSLPEALVTAELASAFPTNAGYVAWVSAAFGPAVAFLVGFSKWASGTLDNALYPVLFLDYLRSGGGLALPPPARSLAVLALTAALTYLNYRGLHIVGLSALALTAFSLSPFLALTVLAAPKIRPSRWLAIDARAVDLRGYFNSMFWNLNFWDKASTLAGEVEDPRKTFPKAVFGAVGLVVGAYLIPLLAGTGALPSETAAEWTDGFFSEVGQRIGGPWLRVWIQAAAAMSNMGLFEAEMSSDSFQLLGMAEMGMIPAIFARRSKYGTPTFSILCSATGVVILSFMSFQEIIEFLNFLYGLGMLAVFAAFVKLRVKNPDLARPYRVPVGTAGAAAMCAPPAVLIATVMCLASARTVLINAAVVVAGVALYYVVEQAKRRPWAEFLAPVPPADSSHGPATAPDDADAADLEDVRAGLLAGEPADEEGSKVEYSRLEIRA</sequence>
<evidence type="ECO:0000256" key="8">
    <source>
        <dbReference type="ARBA" id="ARBA00024041"/>
    </source>
</evidence>
<organism evidence="13">
    <name type="scientific">Zea mays</name>
    <name type="common">Maize</name>
    <dbReference type="NCBI Taxonomy" id="4577"/>
    <lineage>
        <taxon>Eukaryota</taxon>
        <taxon>Viridiplantae</taxon>
        <taxon>Streptophyta</taxon>
        <taxon>Embryophyta</taxon>
        <taxon>Tracheophyta</taxon>
        <taxon>Spermatophyta</taxon>
        <taxon>Magnoliopsida</taxon>
        <taxon>Liliopsida</taxon>
        <taxon>Poales</taxon>
        <taxon>Poaceae</taxon>
        <taxon>PACMAD clade</taxon>
        <taxon>Panicoideae</taxon>
        <taxon>Andropogonodae</taxon>
        <taxon>Andropogoneae</taxon>
        <taxon>Tripsacinae</taxon>
        <taxon>Zea</taxon>
    </lineage>
</organism>
<dbReference type="Gene3D" id="1.20.1740.10">
    <property type="entry name" value="Amino acid/polyamine transporter I"/>
    <property type="match status" value="1"/>
</dbReference>
<evidence type="ECO:0000256" key="3">
    <source>
        <dbReference type="ARBA" id="ARBA00022475"/>
    </source>
</evidence>
<feature type="transmembrane region" description="Helical" evidence="12">
    <location>
        <begin position="386"/>
        <end position="409"/>
    </location>
</feature>
<dbReference type="FunFam" id="1.20.1740.10:FF:000041">
    <property type="entry name" value="Amino acid permease, putative"/>
    <property type="match status" value="1"/>
</dbReference>
<keyword evidence="5" id="KW-0769">Symport</keyword>
<evidence type="ECO:0000313" key="13">
    <source>
        <dbReference type="EMBL" id="PWZ52204.1"/>
    </source>
</evidence>
<name>A0A317Y3D7_MAIZE</name>
<evidence type="ECO:0000256" key="2">
    <source>
        <dbReference type="ARBA" id="ARBA00022448"/>
    </source>
</evidence>
<feature type="transmembrane region" description="Helical" evidence="12">
    <location>
        <begin position="82"/>
        <end position="100"/>
    </location>
</feature>
<feature type="transmembrane region" description="Helical" evidence="12">
    <location>
        <begin position="415"/>
        <end position="432"/>
    </location>
</feature>
<dbReference type="Pfam" id="PF13520">
    <property type="entry name" value="AA_permease_2"/>
    <property type="match status" value="1"/>
</dbReference>
<dbReference type="PANTHER" id="PTHR45826:SF17">
    <property type="entry name" value="OS12G0580400 PROTEIN"/>
    <property type="match status" value="1"/>
</dbReference>
<dbReference type="Proteomes" id="UP000251960">
    <property type="component" value="Chromosome 1"/>
</dbReference>
<dbReference type="GO" id="GO:0015293">
    <property type="term" value="F:symporter activity"/>
    <property type="evidence" value="ECO:0007669"/>
    <property type="project" value="UniProtKB-KW"/>
</dbReference>
<evidence type="ECO:0000256" key="10">
    <source>
        <dbReference type="ARBA" id="ARBA00080801"/>
    </source>
</evidence>
<dbReference type="GO" id="GO:0015203">
    <property type="term" value="F:polyamine transmembrane transporter activity"/>
    <property type="evidence" value="ECO:0007669"/>
    <property type="project" value="UniProtKB-ARBA"/>
</dbReference>
<keyword evidence="4 12" id="KW-0812">Transmembrane</keyword>
<feature type="compositionally biased region" description="Basic and acidic residues" evidence="11">
    <location>
        <begin position="484"/>
        <end position="497"/>
    </location>
</feature>
<keyword evidence="6 12" id="KW-1133">Transmembrane helix</keyword>
<dbReference type="PANTHER" id="PTHR45826">
    <property type="entry name" value="POLYAMINE TRANSPORTER PUT1"/>
    <property type="match status" value="1"/>
</dbReference>
<gene>
    <name evidence="13" type="primary">At3g19553</name>
    <name evidence="13" type="ORF">Zm00014a_004983</name>
</gene>
<keyword evidence="3" id="KW-1003">Cell membrane</keyword>
<evidence type="ECO:0000256" key="4">
    <source>
        <dbReference type="ARBA" id="ARBA00022692"/>
    </source>
</evidence>